<protein>
    <recommendedName>
        <fullName evidence="3">Sporulation related protein</fullName>
    </recommendedName>
</protein>
<dbReference type="STRING" id="56107.Cylst_3469"/>
<name>K9X0Q6_9NOST</name>
<evidence type="ECO:0008006" key="3">
    <source>
        <dbReference type="Google" id="ProtNLM"/>
    </source>
</evidence>
<dbReference type="GO" id="GO:0042834">
    <property type="term" value="F:peptidoglycan binding"/>
    <property type="evidence" value="ECO:0007669"/>
    <property type="project" value="InterPro"/>
</dbReference>
<evidence type="ECO:0000313" key="1">
    <source>
        <dbReference type="EMBL" id="AFZ25616.1"/>
    </source>
</evidence>
<dbReference type="RefSeq" id="WP_015208864.1">
    <property type="nucleotide sequence ID" value="NC_019757.1"/>
</dbReference>
<evidence type="ECO:0000313" key="2">
    <source>
        <dbReference type="Proteomes" id="UP000010475"/>
    </source>
</evidence>
<dbReference type="AlphaFoldDB" id="K9X0Q6"/>
<dbReference type="InterPro" id="IPR036680">
    <property type="entry name" value="SPOR-like_sf"/>
</dbReference>
<dbReference type="EMBL" id="CP003642">
    <property type="protein sequence ID" value="AFZ25616.1"/>
    <property type="molecule type" value="Genomic_DNA"/>
</dbReference>
<dbReference type="eggNOG" id="COG3147">
    <property type="taxonomic scope" value="Bacteria"/>
</dbReference>
<dbReference type="OrthoDB" id="466791at2"/>
<accession>K9X0Q6</accession>
<dbReference type="HOGENOM" id="CLU_067789_0_0_3"/>
<dbReference type="Gene3D" id="3.30.70.1070">
    <property type="entry name" value="Sporulation related repeat"/>
    <property type="match status" value="1"/>
</dbReference>
<keyword evidence="2" id="KW-1185">Reference proteome</keyword>
<proteinExistence type="predicted"/>
<dbReference type="PATRIC" id="fig|56107.3.peg.3813"/>
<reference evidence="1 2" key="1">
    <citation type="submission" date="2012-06" db="EMBL/GenBank/DDBJ databases">
        <title>Finished chromosome of genome of Cylindrospermum stagnale PCC 7417.</title>
        <authorList>
            <consortium name="US DOE Joint Genome Institute"/>
            <person name="Gugger M."/>
            <person name="Coursin T."/>
            <person name="Rippka R."/>
            <person name="Tandeau De Marsac N."/>
            <person name="Huntemann M."/>
            <person name="Wei C.-L."/>
            <person name="Han J."/>
            <person name="Detter J.C."/>
            <person name="Han C."/>
            <person name="Tapia R."/>
            <person name="Chen A."/>
            <person name="Kyrpides N."/>
            <person name="Mavromatis K."/>
            <person name="Markowitz V."/>
            <person name="Szeto E."/>
            <person name="Ivanova N."/>
            <person name="Pagani I."/>
            <person name="Pati A."/>
            <person name="Goodwin L."/>
            <person name="Nordberg H.P."/>
            <person name="Cantor M.N."/>
            <person name="Hua S.X."/>
            <person name="Woyke T."/>
            <person name="Kerfeld C.A."/>
        </authorList>
    </citation>
    <scope>NUCLEOTIDE SEQUENCE [LARGE SCALE GENOMIC DNA]</scope>
    <source>
        <strain evidence="1 2">PCC 7417</strain>
    </source>
</reference>
<organism evidence="1 2">
    <name type="scientific">Cylindrospermum stagnale PCC 7417</name>
    <dbReference type="NCBI Taxonomy" id="56107"/>
    <lineage>
        <taxon>Bacteria</taxon>
        <taxon>Bacillati</taxon>
        <taxon>Cyanobacteriota</taxon>
        <taxon>Cyanophyceae</taxon>
        <taxon>Nostocales</taxon>
        <taxon>Nostocaceae</taxon>
        <taxon>Cylindrospermum</taxon>
    </lineage>
</organism>
<dbReference type="Proteomes" id="UP000010475">
    <property type="component" value="Chromosome"/>
</dbReference>
<gene>
    <name evidence="1" type="ORF">Cylst_3469</name>
</gene>
<dbReference type="KEGG" id="csg:Cylst_3469"/>
<sequence>MSSAIPSRFITLPLLPFFLGGCLALIPHCNPAQAQQRRSEPLPPLPNLQEVPTNQQPVEFSNQNYQPSQPVKFSQNTQNFERYFVYVDSDNPQILQRVRQIERSAYTRPFNGRTVIQSGVFSTRANAQQRVDELASNGIYGVGIASFSNTEETVISTNGGNSRNDRRDNSNYYYVAIPAKSQSLANIVQRIRQNISPNISVLSRNQPRGWHVAVGPFTQRLEAEQWNKYLQNFGYGNARVYYGR</sequence>